<dbReference type="EMBL" id="LT906555">
    <property type="protein sequence ID" value="SNW63043.1"/>
    <property type="molecule type" value="Genomic_DNA"/>
</dbReference>
<dbReference type="KEGG" id="vg:35381807"/>
<evidence type="ECO:0000259" key="1">
    <source>
        <dbReference type="PROSITE" id="PS51186"/>
    </source>
</evidence>
<proteinExistence type="predicted"/>
<organism evidence="2">
    <name type="scientific">Orpheovirus IHUMI-LCC2</name>
    <dbReference type="NCBI Taxonomy" id="2023057"/>
    <lineage>
        <taxon>Viruses</taxon>
        <taxon>Varidnaviria</taxon>
        <taxon>Bamfordvirae</taxon>
        <taxon>Nucleocytoviricota</taxon>
        <taxon>Megaviricetes</taxon>
        <taxon>Pimascovirales</taxon>
        <taxon>Ocovirineae</taxon>
        <taxon>Orpheoviridae</taxon>
        <taxon>Alphaorpheovirus</taxon>
        <taxon>Alphaorpheovirus massiliense</taxon>
    </lineage>
</organism>
<dbReference type="InterPro" id="IPR016181">
    <property type="entry name" value="Acyl_CoA_acyltransferase"/>
</dbReference>
<dbReference type="Pfam" id="PF00583">
    <property type="entry name" value="Acetyltransf_1"/>
    <property type="match status" value="1"/>
</dbReference>
<reference evidence="2" key="1">
    <citation type="submission" date="2017-08" db="EMBL/GenBank/DDBJ databases">
        <authorList>
            <consortium name="Urmite Genomes"/>
        </authorList>
    </citation>
    <scope>NUCLEOTIDE SEQUENCE [LARGE SCALE GENOMIC DNA]</scope>
    <source>
        <strain evidence="2">IHUMI-LCC2</strain>
    </source>
</reference>
<gene>
    <name evidence="2" type="ORF">ORPV_1139</name>
</gene>
<keyword evidence="2" id="KW-0012">Acyltransferase</keyword>
<sequence length="224" mass="26372">MIIKKFQVNDDTCISMYDIIEKAFGKTGFKTCIFDNFSGDKDYWYVYLCYHNDDLLGYSIVSYQPKGMNEYSTLCYNIPKIKFELCYLFVNENERKKGVGRYILNYIIEDIGNDIFVYSIAETYMFYLQSGGYVLSNDFPEATALMVIPSKDHYNTIINWDNKNIIIEKYLRDIMNGNFSDSFIRDSIDITIFLLDDYYCTKCKSWGKFIKESYCILCKCGYKS</sequence>
<dbReference type="PROSITE" id="PS51186">
    <property type="entry name" value="GNAT"/>
    <property type="match status" value="1"/>
</dbReference>
<dbReference type="GO" id="GO:0016747">
    <property type="term" value="F:acyltransferase activity, transferring groups other than amino-acyl groups"/>
    <property type="evidence" value="ECO:0007669"/>
    <property type="project" value="InterPro"/>
</dbReference>
<keyword evidence="3" id="KW-1185">Reference proteome</keyword>
<evidence type="ECO:0000313" key="2">
    <source>
        <dbReference type="EMBL" id="SNW63043.1"/>
    </source>
</evidence>
<accession>A0A2I2L678</accession>
<dbReference type="Gene3D" id="3.40.630.30">
    <property type="match status" value="1"/>
</dbReference>
<dbReference type="SUPFAM" id="SSF55729">
    <property type="entry name" value="Acyl-CoA N-acyltransferases (Nat)"/>
    <property type="match status" value="1"/>
</dbReference>
<feature type="domain" description="N-acetyltransferase" evidence="1">
    <location>
        <begin position="1"/>
        <end position="154"/>
    </location>
</feature>
<name>A0A2I2L678_9VIRU</name>
<dbReference type="RefSeq" id="YP_009449345.1">
    <property type="nucleotide sequence ID" value="NC_036594.1"/>
</dbReference>
<evidence type="ECO:0000313" key="3">
    <source>
        <dbReference type="Proteomes" id="UP000236316"/>
    </source>
</evidence>
<dbReference type="Proteomes" id="UP000236316">
    <property type="component" value="Segment"/>
</dbReference>
<protein>
    <submittedName>
        <fullName evidence="2">Acyl-CoA N-acyltransferase</fullName>
    </submittedName>
</protein>
<dbReference type="InterPro" id="IPR000182">
    <property type="entry name" value="GNAT_dom"/>
</dbReference>
<dbReference type="CDD" id="cd04301">
    <property type="entry name" value="NAT_SF"/>
    <property type="match status" value="1"/>
</dbReference>
<keyword evidence="2" id="KW-0808">Transferase</keyword>
<dbReference type="GeneID" id="35381807"/>